<sequence length="176" mass="19088">MSKTTIAISLLVVAVLSGCAEMSARSRDYVEPSDGETARVRFSTNGDLTLIPERNCTDWSAPGAGVVTSSKNFIVGKPKYIDRKLGIPGTGPAGMASAEATVRAGKPLTVVFDSYEAIGDWRYTCKGSFAFIPKAGEDYQLTVRHDVGAGYCRYEPTMLSNPTQRVTIYKTEECKR</sequence>
<dbReference type="PROSITE" id="PS51257">
    <property type="entry name" value="PROKAR_LIPOPROTEIN"/>
    <property type="match status" value="1"/>
</dbReference>
<organism evidence="2 3">
    <name type="scientific">Viridibacterium curvum</name>
    <dbReference type="NCBI Taxonomy" id="1101404"/>
    <lineage>
        <taxon>Bacteria</taxon>
        <taxon>Pseudomonadati</taxon>
        <taxon>Pseudomonadota</taxon>
        <taxon>Betaproteobacteria</taxon>
        <taxon>Rhodocyclales</taxon>
        <taxon>Rhodocyclaceae</taxon>
        <taxon>Viridibacterium</taxon>
    </lineage>
</organism>
<keyword evidence="1" id="KW-0732">Signal</keyword>
<dbReference type="Proteomes" id="UP001500547">
    <property type="component" value="Unassembled WGS sequence"/>
</dbReference>
<feature type="chain" id="PRO_5045117676" description="Lipoprotein" evidence="1">
    <location>
        <begin position="21"/>
        <end position="176"/>
    </location>
</feature>
<comment type="caution">
    <text evidence="2">The sequence shown here is derived from an EMBL/GenBank/DDBJ whole genome shotgun (WGS) entry which is preliminary data.</text>
</comment>
<evidence type="ECO:0000256" key="1">
    <source>
        <dbReference type="SAM" id="SignalP"/>
    </source>
</evidence>
<name>A0ABP9QB42_9RHOO</name>
<reference evidence="3" key="1">
    <citation type="journal article" date="2019" name="Int. J. Syst. Evol. Microbiol.">
        <title>The Global Catalogue of Microorganisms (GCM) 10K type strain sequencing project: providing services to taxonomists for standard genome sequencing and annotation.</title>
        <authorList>
            <consortium name="The Broad Institute Genomics Platform"/>
            <consortium name="The Broad Institute Genome Sequencing Center for Infectious Disease"/>
            <person name="Wu L."/>
            <person name="Ma J."/>
        </authorList>
    </citation>
    <scope>NUCLEOTIDE SEQUENCE [LARGE SCALE GENOMIC DNA]</scope>
    <source>
        <strain evidence="3">JCM 18715</strain>
    </source>
</reference>
<accession>A0ABP9QB42</accession>
<keyword evidence="3" id="KW-1185">Reference proteome</keyword>
<feature type="signal peptide" evidence="1">
    <location>
        <begin position="1"/>
        <end position="20"/>
    </location>
</feature>
<evidence type="ECO:0000313" key="2">
    <source>
        <dbReference type="EMBL" id="GAA5159449.1"/>
    </source>
</evidence>
<evidence type="ECO:0008006" key="4">
    <source>
        <dbReference type="Google" id="ProtNLM"/>
    </source>
</evidence>
<proteinExistence type="predicted"/>
<evidence type="ECO:0000313" key="3">
    <source>
        <dbReference type="Proteomes" id="UP001500547"/>
    </source>
</evidence>
<protein>
    <recommendedName>
        <fullName evidence="4">Lipoprotein</fullName>
    </recommendedName>
</protein>
<gene>
    <name evidence="2" type="ORF">GCM10025770_05700</name>
</gene>
<dbReference type="EMBL" id="BAABLD010000002">
    <property type="protein sequence ID" value="GAA5159449.1"/>
    <property type="molecule type" value="Genomic_DNA"/>
</dbReference>